<comment type="caution">
    <text evidence="2">The sequence shown here is derived from an EMBL/GenBank/DDBJ whole genome shotgun (WGS) entry which is preliminary data.</text>
</comment>
<name>A0ABD0KU02_9CAEN</name>
<feature type="region of interest" description="Disordered" evidence="1">
    <location>
        <begin position="1"/>
        <end position="22"/>
    </location>
</feature>
<sequence>AVSMPAHGVTPSSLLHAPRAAHGRQPKCLAARQFSRRESAIIPLRPGLSARSDLDTFCVLGEKPTLRETGQGA</sequence>
<dbReference type="EMBL" id="JACVVK020000125">
    <property type="protein sequence ID" value="KAK7490552.1"/>
    <property type="molecule type" value="Genomic_DNA"/>
</dbReference>
<feature type="non-terminal residue" evidence="2">
    <location>
        <position position="1"/>
    </location>
</feature>
<keyword evidence="3" id="KW-1185">Reference proteome</keyword>
<evidence type="ECO:0000313" key="2">
    <source>
        <dbReference type="EMBL" id="KAK7490552.1"/>
    </source>
</evidence>
<protein>
    <submittedName>
        <fullName evidence="2">Uncharacterized protein</fullName>
    </submittedName>
</protein>
<dbReference type="Proteomes" id="UP001519460">
    <property type="component" value="Unassembled WGS sequence"/>
</dbReference>
<dbReference type="AlphaFoldDB" id="A0ABD0KU02"/>
<gene>
    <name evidence="2" type="ORF">BaRGS_00018155</name>
</gene>
<evidence type="ECO:0000256" key="1">
    <source>
        <dbReference type="SAM" id="MobiDB-lite"/>
    </source>
</evidence>
<evidence type="ECO:0000313" key="3">
    <source>
        <dbReference type="Proteomes" id="UP001519460"/>
    </source>
</evidence>
<accession>A0ABD0KU02</accession>
<reference evidence="2 3" key="1">
    <citation type="journal article" date="2023" name="Sci. Data">
        <title>Genome assembly of the Korean intertidal mud-creeper Batillaria attramentaria.</title>
        <authorList>
            <person name="Patra A.K."/>
            <person name="Ho P.T."/>
            <person name="Jun S."/>
            <person name="Lee S.J."/>
            <person name="Kim Y."/>
            <person name="Won Y.J."/>
        </authorList>
    </citation>
    <scope>NUCLEOTIDE SEQUENCE [LARGE SCALE GENOMIC DNA]</scope>
    <source>
        <strain evidence="2">Wonlab-2016</strain>
    </source>
</reference>
<proteinExistence type="predicted"/>
<organism evidence="2 3">
    <name type="scientific">Batillaria attramentaria</name>
    <dbReference type="NCBI Taxonomy" id="370345"/>
    <lineage>
        <taxon>Eukaryota</taxon>
        <taxon>Metazoa</taxon>
        <taxon>Spiralia</taxon>
        <taxon>Lophotrochozoa</taxon>
        <taxon>Mollusca</taxon>
        <taxon>Gastropoda</taxon>
        <taxon>Caenogastropoda</taxon>
        <taxon>Sorbeoconcha</taxon>
        <taxon>Cerithioidea</taxon>
        <taxon>Batillariidae</taxon>
        <taxon>Batillaria</taxon>
    </lineage>
</organism>